<dbReference type="GO" id="GO:0009055">
    <property type="term" value="F:electron transfer activity"/>
    <property type="evidence" value="ECO:0007669"/>
    <property type="project" value="InterPro"/>
</dbReference>
<dbReference type="InterPro" id="IPR036909">
    <property type="entry name" value="Cyt_c-like_dom_sf"/>
</dbReference>
<dbReference type="BioCyc" id="AURANTIMONAS:SI859A1_01993-MONOMER"/>
<sequence>MSMMRSFALSLALSVAVTPLALAAETAPAEVSFADMAVADSLTGQPGDPVEGRKVFANRGLGNCLACHMVQDLESELFHGNVGPALDGVAERWEPGQIRAIVANAKEVFGEQTIMPGFYTLDVGVDVAEKFQGKTILSAQQVEDVVAYLATLKGE</sequence>
<dbReference type="GO" id="GO:0046872">
    <property type="term" value="F:metal ion binding"/>
    <property type="evidence" value="ECO:0007669"/>
    <property type="project" value="UniProtKB-KW"/>
</dbReference>
<comment type="caution">
    <text evidence="7">The sequence shown here is derived from an EMBL/GenBank/DDBJ whole genome shotgun (WGS) entry which is preliminary data.</text>
</comment>
<feature type="chain" id="PRO_5004197691" evidence="5">
    <location>
        <begin position="24"/>
        <end position="155"/>
    </location>
</feature>
<evidence type="ECO:0000313" key="8">
    <source>
        <dbReference type="Proteomes" id="UP000000321"/>
    </source>
</evidence>
<dbReference type="AlphaFoldDB" id="Q1YN51"/>
<evidence type="ECO:0000256" key="5">
    <source>
        <dbReference type="SAM" id="SignalP"/>
    </source>
</evidence>
<dbReference type="GO" id="GO:0020037">
    <property type="term" value="F:heme binding"/>
    <property type="evidence" value="ECO:0007669"/>
    <property type="project" value="InterPro"/>
</dbReference>
<dbReference type="InterPro" id="IPR009056">
    <property type="entry name" value="Cyt_c-like_dom"/>
</dbReference>
<dbReference type="HOGENOM" id="CLU_114042_0_0_5"/>
<protein>
    <submittedName>
        <fullName evidence="7">Monoheme cytochrome c SoxX</fullName>
    </submittedName>
</protein>
<feature type="domain" description="Cytochrome c" evidence="6">
    <location>
        <begin position="47"/>
        <end position="153"/>
    </location>
</feature>
<keyword evidence="8" id="KW-1185">Reference proteome</keyword>
<dbReference type="SUPFAM" id="SSF46626">
    <property type="entry name" value="Cytochrome c"/>
    <property type="match status" value="1"/>
</dbReference>
<evidence type="ECO:0000256" key="4">
    <source>
        <dbReference type="PROSITE-ProRule" id="PRU00433"/>
    </source>
</evidence>
<dbReference type="Pfam" id="PF00034">
    <property type="entry name" value="Cytochrom_C"/>
    <property type="match status" value="1"/>
</dbReference>
<evidence type="ECO:0000313" key="7">
    <source>
        <dbReference type="EMBL" id="EAS51180.1"/>
    </source>
</evidence>
<feature type="signal peptide" evidence="5">
    <location>
        <begin position="1"/>
        <end position="23"/>
    </location>
</feature>
<evidence type="ECO:0000256" key="2">
    <source>
        <dbReference type="ARBA" id="ARBA00022723"/>
    </source>
</evidence>
<evidence type="ECO:0000256" key="1">
    <source>
        <dbReference type="ARBA" id="ARBA00022617"/>
    </source>
</evidence>
<dbReference type="Proteomes" id="UP000000321">
    <property type="component" value="Unassembled WGS sequence"/>
</dbReference>
<keyword evidence="2 4" id="KW-0479">Metal-binding</keyword>
<dbReference type="PROSITE" id="PS51007">
    <property type="entry name" value="CYTC"/>
    <property type="match status" value="1"/>
</dbReference>
<proteinExistence type="predicted"/>
<name>Q1YN51_AURMS</name>
<keyword evidence="5" id="KW-0732">Signal</keyword>
<evidence type="ECO:0000259" key="6">
    <source>
        <dbReference type="PROSITE" id="PS51007"/>
    </source>
</evidence>
<accession>Q1YN51</accession>
<dbReference type="Gene3D" id="1.10.760.10">
    <property type="entry name" value="Cytochrome c-like domain"/>
    <property type="match status" value="1"/>
</dbReference>
<keyword evidence="3 4" id="KW-0408">Iron</keyword>
<gene>
    <name evidence="7" type="ORF">SI859A1_01993</name>
</gene>
<reference evidence="7 8" key="1">
    <citation type="journal article" date="2008" name="Appl. Environ. Microbiol.">
        <title>Genomic insights into Mn(II) oxidation by the marine alphaproteobacterium Aurantimonas sp. strain SI85-9A1.</title>
        <authorList>
            <person name="Dick G.J."/>
            <person name="Podell S."/>
            <person name="Johnson H.A."/>
            <person name="Rivera-Espinoza Y."/>
            <person name="Bernier-Latmani R."/>
            <person name="McCarthy J.K."/>
            <person name="Torpey J.W."/>
            <person name="Clement B.G."/>
            <person name="Gaasterland T."/>
            <person name="Tebo B.M."/>
        </authorList>
    </citation>
    <scope>NUCLEOTIDE SEQUENCE [LARGE SCALE GENOMIC DNA]</scope>
    <source>
        <strain evidence="7 8">SI85-9A1</strain>
    </source>
</reference>
<organism evidence="7 8">
    <name type="scientific">Aurantimonas manganoxydans (strain ATCC BAA-1229 / DSM 21871 / SI85-9A1)</name>
    <dbReference type="NCBI Taxonomy" id="287752"/>
    <lineage>
        <taxon>Bacteria</taxon>
        <taxon>Pseudomonadati</taxon>
        <taxon>Pseudomonadota</taxon>
        <taxon>Alphaproteobacteria</taxon>
        <taxon>Hyphomicrobiales</taxon>
        <taxon>Aurantimonadaceae</taxon>
        <taxon>Aurantimonas</taxon>
    </lineage>
</organism>
<dbReference type="NCBIfam" id="TIGR04485">
    <property type="entry name" value="thiosulf_SoxX"/>
    <property type="match status" value="1"/>
</dbReference>
<dbReference type="InterPro" id="IPR030999">
    <property type="entry name" value="Thiosulf_SoxX"/>
</dbReference>
<dbReference type="EMBL" id="AAPJ01000001">
    <property type="protein sequence ID" value="EAS51180.1"/>
    <property type="molecule type" value="Genomic_DNA"/>
</dbReference>
<evidence type="ECO:0000256" key="3">
    <source>
        <dbReference type="ARBA" id="ARBA00023004"/>
    </source>
</evidence>
<keyword evidence="1 4" id="KW-0349">Heme</keyword>